<evidence type="ECO:0000256" key="1">
    <source>
        <dbReference type="SAM" id="MobiDB-lite"/>
    </source>
</evidence>
<name>A0A1X0NVC2_9TRYP</name>
<dbReference type="EMBL" id="NBCO01000018">
    <property type="protein sequence ID" value="ORC88149.1"/>
    <property type="molecule type" value="Genomic_DNA"/>
</dbReference>
<evidence type="ECO:0000313" key="2">
    <source>
        <dbReference type="EMBL" id="ORC88149.1"/>
    </source>
</evidence>
<dbReference type="GeneID" id="39986299"/>
<feature type="compositionally biased region" description="Acidic residues" evidence="1">
    <location>
        <begin position="85"/>
        <end position="124"/>
    </location>
</feature>
<keyword evidence="3" id="KW-1185">Reference proteome</keyword>
<evidence type="ECO:0000313" key="3">
    <source>
        <dbReference type="Proteomes" id="UP000192257"/>
    </source>
</evidence>
<sequence length="209" mass="22977">MHSVSTQESSEPNVPSVVNADDVMSDEATRSYIAMAVPLLHVLQQQNTSQAAAVARQIVERWGLKAGPAVELVKLLETMESERGNEEEEEEEDEDDDNNDNDEEEEEEDGSSTDDEEEEEEEENSSGGGGKESANGGNVLETLRQIIEQLPPAAKGREGTSTSMLTTTTTVKDIGDLENETDEEKRIFDGIAGAVEREMKRLAVVRKHR</sequence>
<reference evidence="2 3" key="1">
    <citation type="submission" date="2017-03" db="EMBL/GenBank/DDBJ databases">
        <title>An alternative strategy for trypanosome survival in the mammalian bloodstream revealed through genome and transcriptome analysis of the ubiquitous bovine parasite Trypanosoma (Megatrypanum) theileri.</title>
        <authorList>
            <person name="Kelly S."/>
            <person name="Ivens A."/>
            <person name="Mott A."/>
            <person name="O'Neill E."/>
            <person name="Emms D."/>
            <person name="Macleod O."/>
            <person name="Voorheis P."/>
            <person name="Matthews J."/>
            <person name="Matthews K."/>
            <person name="Carrington M."/>
        </authorList>
    </citation>
    <scope>NUCLEOTIDE SEQUENCE [LARGE SCALE GENOMIC DNA]</scope>
    <source>
        <strain evidence="2">Edinburgh</strain>
    </source>
</reference>
<dbReference type="VEuPathDB" id="TriTrypDB:TM35_000182060"/>
<dbReference type="Proteomes" id="UP000192257">
    <property type="component" value="Unassembled WGS sequence"/>
</dbReference>
<dbReference type="OrthoDB" id="249617at2759"/>
<comment type="caution">
    <text evidence="2">The sequence shown here is derived from an EMBL/GenBank/DDBJ whole genome shotgun (WGS) entry which is preliminary data.</text>
</comment>
<dbReference type="RefSeq" id="XP_028882215.1">
    <property type="nucleotide sequence ID" value="XM_029026519.1"/>
</dbReference>
<feature type="compositionally biased region" description="Low complexity" evidence="1">
    <location>
        <begin position="160"/>
        <end position="170"/>
    </location>
</feature>
<feature type="compositionally biased region" description="Polar residues" evidence="1">
    <location>
        <begin position="1"/>
        <end position="13"/>
    </location>
</feature>
<protein>
    <submittedName>
        <fullName evidence="2">Uncharacterized protein</fullName>
    </submittedName>
</protein>
<feature type="region of interest" description="Disordered" evidence="1">
    <location>
        <begin position="1"/>
        <end position="22"/>
    </location>
</feature>
<gene>
    <name evidence="2" type="ORF">TM35_000182060</name>
</gene>
<dbReference type="AlphaFoldDB" id="A0A1X0NVC2"/>
<organism evidence="2 3">
    <name type="scientific">Trypanosoma theileri</name>
    <dbReference type="NCBI Taxonomy" id="67003"/>
    <lineage>
        <taxon>Eukaryota</taxon>
        <taxon>Discoba</taxon>
        <taxon>Euglenozoa</taxon>
        <taxon>Kinetoplastea</taxon>
        <taxon>Metakinetoplastina</taxon>
        <taxon>Trypanosomatida</taxon>
        <taxon>Trypanosomatidae</taxon>
        <taxon>Trypanosoma</taxon>
    </lineage>
</organism>
<proteinExistence type="predicted"/>
<accession>A0A1X0NVC2</accession>
<feature type="region of interest" description="Disordered" evidence="1">
    <location>
        <begin position="80"/>
        <end position="178"/>
    </location>
</feature>